<dbReference type="PROSITE" id="PS51376">
    <property type="entry name" value="DBB"/>
    <property type="match status" value="1"/>
</dbReference>
<dbReference type="Pfam" id="PF14545">
    <property type="entry name" value="DBB"/>
    <property type="match status" value="1"/>
</dbReference>
<dbReference type="PANTHER" id="PTHR16267">
    <property type="entry name" value="BANK1/PIK3AP1 FAMILY MEMBER"/>
    <property type="match status" value="1"/>
</dbReference>
<keyword evidence="1" id="KW-0597">Phosphoprotein</keyword>
<dbReference type="GO" id="GO:1990782">
    <property type="term" value="F:protein tyrosine kinase binding"/>
    <property type="evidence" value="ECO:0007669"/>
    <property type="project" value="TreeGrafter"/>
</dbReference>
<dbReference type="Gene3D" id="1.25.40.20">
    <property type="entry name" value="Ankyrin repeat-containing domain"/>
    <property type="match status" value="1"/>
</dbReference>
<dbReference type="GO" id="GO:0050869">
    <property type="term" value="P:negative regulation of B cell activation"/>
    <property type="evidence" value="ECO:0007669"/>
    <property type="project" value="TreeGrafter"/>
</dbReference>
<evidence type="ECO:0000256" key="3">
    <source>
        <dbReference type="ARBA" id="ARBA00022936"/>
    </source>
</evidence>
<evidence type="ECO:0000313" key="11">
    <source>
        <dbReference type="Proteomes" id="UP000525205"/>
    </source>
</evidence>
<feature type="region of interest" description="Disordered" evidence="8">
    <location>
        <begin position="415"/>
        <end position="481"/>
    </location>
</feature>
<keyword evidence="3" id="KW-0075">B-cell activation</keyword>
<dbReference type="GO" id="GO:0007165">
    <property type="term" value="P:signal transduction"/>
    <property type="evidence" value="ECO:0007669"/>
    <property type="project" value="UniProtKB-ARBA"/>
</dbReference>
<dbReference type="GO" id="GO:0051898">
    <property type="term" value="P:negative regulation of phosphatidylinositol 3-kinase/protein kinase B signal transduction"/>
    <property type="evidence" value="ECO:0007669"/>
    <property type="project" value="TreeGrafter"/>
</dbReference>
<evidence type="ECO:0000256" key="1">
    <source>
        <dbReference type="ARBA" id="ARBA00022553"/>
    </source>
</evidence>
<comment type="function">
    <text evidence="5">Involved in B-cell receptor (BCR)-induced Ca(2+) mobilization from intracellular stores. Promotes Lyn-mediated phosphorylation of IP3 receptors 1 and 2.</text>
</comment>
<evidence type="ECO:0000256" key="5">
    <source>
        <dbReference type="ARBA" id="ARBA00054773"/>
    </source>
</evidence>
<dbReference type="GO" id="GO:0042113">
    <property type="term" value="P:B cell activation"/>
    <property type="evidence" value="ECO:0007669"/>
    <property type="project" value="UniProtKB-KW"/>
</dbReference>
<dbReference type="FunFam" id="3.40.50.10140:FF:000017">
    <property type="entry name" value="B cell scaffold protein with ankyrin repeats 1"/>
    <property type="match status" value="1"/>
</dbReference>
<evidence type="ECO:0000256" key="4">
    <source>
        <dbReference type="ARBA" id="ARBA00023043"/>
    </source>
</evidence>
<gene>
    <name evidence="10" type="primary">Bank1</name>
    <name evidence="10" type="ORF">COCCOC_R06232</name>
</gene>
<dbReference type="InterPro" id="IPR052446">
    <property type="entry name" value="B-cell_PI3K-Signaling_Adptrs"/>
</dbReference>
<dbReference type="InterPro" id="IPR036770">
    <property type="entry name" value="Ankyrin_rpt-contain_sf"/>
</dbReference>
<feature type="non-terminal residue" evidence="10">
    <location>
        <position position="1"/>
    </location>
</feature>
<evidence type="ECO:0000256" key="2">
    <source>
        <dbReference type="ARBA" id="ARBA00022737"/>
    </source>
</evidence>
<feature type="compositionally biased region" description="Acidic residues" evidence="8">
    <location>
        <begin position="448"/>
        <end position="465"/>
    </location>
</feature>
<feature type="region of interest" description="Disordered" evidence="8">
    <location>
        <begin position="141"/>
        <end position="161"/>
    </location>
</feature>
<evidence type="ECO:0000256" key="8">
    <source>
        <dbReference type="SAM" id="MobiDB-lite"/>
    </source>
</evidence>
<dbReference type="Proteomes" id="UP000525205">
    <property type="component" value="Unassembled WGS sequence"/>
</dbReference>
<keyword evidence="4" id="KW-0040">ANK repeat</keyword>
<dbReference type="InterPro" id="IPR035897">
    <property type="entry name" value="Toll_tir_struct_dom_sf"/>
</dbReference>
<comment type="subunit">
    <text evidence="6">Interacts with LYN, ITPR1 and ITPR2.</text>
</comment>
<keyword evidence="2" id="KW-0677">Repeat</keyword>
<dbReference type="PANTHER" id="PTHR16267:SF13">
    <property type="entry name" value="B-CELL SCAFFOLD PROTEIN WITH ANKYRIN REPEATS"/>
    <property type="match status" value="1"/>
</dbReference>
<organism evidence="10 11">
    <name type="scientific">Cochlearius cochlearius</name>
    <name type="common">Boat-billed heron</name>
    <dbReference type="NCBI Taxonomy" id="110676"/>
    <lineage>
        <taxon>Eukaryota</taxon>
        <taxon>Metazoa</taxon>
        <taxon>Chordata</taxon>
        <taxon>Craniata</taxon>
        <taxon>Vertebrata</taxon>
        <taxon>Euteleostomi</taxon>
        <taxon>Archelosauria</taxon>
        <taxon>Archosauria</taxon>
        <taxon>Dinosauria</taxon>
        <taxon>Saurischia</taxon>
        <taxon>Theropoda</taxon>
        <taxon>Coelurosauria</taxon>
        <taxon>Aves</taxon>
        <taxon>Neognathae</taxon>
        <taxon>Neoaves</taxon>
        <taxon>Aequornithes</taxon>
        <taxon>Pelecaniformes</taxon>
        <taxon>Ardeidae</taxon>
        <taxon>Cochlearius</taxon>
    </lineage>
</organism>
<feature type="compositionally biased region" description="Basic and acidic residues" evidence="8">
    <location>
        <begin position="697"/>
        <end position="720"/>
    </location>
</feature>
<proteinExistence type="predicted"/>
<feature type="non-terminal residue" evidence="10">
    <location>
        <position position="720"/>
    </location>
</feature>
<evidence type="ECO:0000259" key="9">
    <source>
        <dbReference type="PROSITE" id="PS51376"/>
    </source>
</evidence>
<evidence type="ECO:0000256" key="7">
    <source>
        <dbReference type="ARBA" id="ARBA00069696"/>
    </source>
</evidence>
<keyword evidence="11" id="KW-1185">Reference proteome</keyword>
<evidence type="ECO:0000256" key="6">
    <source>
        <dbReference type="ARBA" id="ARBA00065779"/>
    </source>
</evidence>
<dbReference type="Gene3D" id="3.40.50.10140">
    <property type="entry name" value="Toll/interleukin-1 receptor homology (TIR) domain"/>
    <property type="match status" value="1"/>
</dbReference>
<feature type="compositionally biased region" description="Polar residues" evidence="8">
    <location>
        <begin position="415"/>
        <end position="425"/>
    </location>
</feature>
<dbReference type="InterPro" id="IPR041340">
    <property type="entry name" value="PIK3AP1_TIR"/>
</dbReference>
<reference evidence="10 11" key="1">
    <citation type="submission" date="2019-09" db="EMBL/GenBank/DDBJ databases">
        <title>Bird 10,000 Genomes (B10K) Project - Family phase.</title>
        <authorList>
            <person name="Zhang G."/>
        </authorList>
    </citation>
    <scope>NUCLEOTIDE SEQUENCE [LARGE SCALE GENOMIC DNA]</scope>
    <source>
        <strain evidence="10">B10K-CU-031-03</strain>
        <tissue evidence="10">Muscle</tissue>
    </source>
</reference>
<name>A0A7K8P3K1_COCCO</name>
<dbReference type="EMBL" id="VWPP01000027">
    <property type="protein sequence ID" value="NXE73478.1"/>
    <property type="molecule type" value="Genomic_DNA"/>
</dbReference>
<feature type="region of interest" description="Disordered" evidence="8">
    <location>
        <begin position="540"/>
        <end position="559"/>
    </location>
</feature>
<feature type="compositionally biased region" description="Basic and acidic residues" evidence="8">
    <location>
        <begin position="540"/>
        <end position="551"/>
    </location>
</feature>
<sequence length="720" mass="82131">FFSLENTKDILVIYEQEAEEWALYLRSLFGHIVNEGGILLYNLETSSLKRQELFSLPCYKCKLLILSCGLLNCLNRKRSYFLEQVLKPPDTVVILLCGVESSEILYEILALGGGSKEISTDQEPEEYLSVVTGIIQPDHQTSSDVDLSNVRGASEKTDPSFKPEVLSETLETNEQSILVLPGRISCENPGEIFILLKDEIDDETLEIEFIADNQQIRTQPASWNKMVKYMKALDFPAGPVYVNVYCGGVIKTTAQIEYYTALEEIEHVFKKVADPIAFTCQAFKFSPVEKLDNVLTLLLKNKISTYEFTPFQSGEEHHQQASDHLEEFPTLLHCAARFGLQNLATFLLNCPEATQACKITNKYGDDPASIAEKHGHRELRKLIKDLSINTADNLTNRKEEAEDDDTYMLMLGSETQPAVTNQNPGDQYGIGSRSQQEAEVDEEKKDDVEDSEEETEHEDQEEEDFYSFHNSPDNLYASIPDDLEGNRRDYFFCKRPPPPPPRNLPGILRQDDLHNLSQERNFVEDRTEIEHGDGLITACYREDQDTRKGDREEEDPYTSAKLDESLYDFILAEEEEEKRKERRSFIVNRPPAPAPRPICLPVRENTPYIVQVFQQKATQAASDNDRMYCDVRKPAAHRGHADTVTDSTVKHNIPAEQEELIHLQEQVKKGAISVDEALDRFKQWQNEKQRLQSTQQEKAHHLRDSAAGNRLEKENLNGKL</sequence>
<feature type="region of interest" description="Disordered" evidence="8">
    <location>
        <begin position="688"/>
        <end position="720"/>
    </location>
</feature>
<feature type="domain" description="DBB" evidence="9">
    <location>
        <begin position="179"/>
        <end position="311"/>
    </location>
</feature>
<protein>
    <recommendedName>
        <fullName evidence="7">B-cell scaffold protein with ankyrin repeats</fullName>
    </recommendedName>
</protein>
<dbReference type="GO" id="GO:0005102">
    <property type="term" value="F:signaling receptor binding"/>
    <property type="evidence" value="ECO:0007669"/>
    <property type="project" value="TreeGrafter"/>
</dbReference>
<evidence type="ECO:0000313" key="10">
    <source>
        <dbReference type="EMBL" id="NXE73478.1"/>
    </source>
</evidence>
<comment type="caution">
    <text evidence="10">The sequence shown here is derived from an EMBL/GenBank/DDBJ whole genome shotgun (WGS) entry which is preliminary data.</text>
</comment>
<dbReference type="InterPro" id="IPR017893">
    <property type="entry name" value="DBB_domain"/>
</dbReference>
<dbReference type="SMART" id="SM01282">
    <property type="entry name" value="DBB"/>
    <property type="match status" value="1"/>
</dbReference>
<accession>A0A7K8P3K1</accession>
<dbReference type="GO" id="GO:0051246">
    <property type="term" value="P:regulation of protein metabolic process"/>
    <property type="evidence" value="ECO:0007669"/>
    <property type="project" value="UniProtKB-ARBA"/>
</dbReference>
<dbReference type="AlphaFoldDB" id="A0A7K8P3K1"/>
<dbReference type="Pfam" id="PF18567">
    <property type="entry name" value="TIR_3"/>
    <property type="match status" value="1"/>
</dbReference>